<dbReference type="EMBL" id="JABFTP020000021">
    <property type="protein sequence ID" value="KAL3268478.1"/>
    <property type="molecule type" value="Genomic_DNA"/>
</dbReference>
<reference evidence="2 3" key="1">
    <citation type="journal article" date="2021" name="BMC Biol.">
        <title>Horizontally acquired antibacterial genes associated with adaptive radiation of ladybird beetles.</title>
        <authorList>
            <person name="Li H.S."/>
            <person name="Tang X.F."/>
            <person name="Huang Y.H."/>
            <person name="Xu Z.Y."/>
            <person name="Chen M.L."/>
            <person name="Du X.Y."/>
            <person name="Qiu B.Y."/>
            <person name="Chen P.T."/>
            <person name="Zhang W."/>
            <person name="Slipinski A."/>
            <person name="Escalona H.E."/>
            <person name="Waterhouse R.M."/>
            <person name="Zwick A."/>
            <person name="Pang H."/>
        </authorList>
    </citation>
    <scope>NUCLEOTIDE SEQUENCE [LARGE SCALE GENOMIC DNA]</scope>
    <source>
        <strain evidence="2">SYSU2018</strain>
    </source>
</reference>
<comment type="caution">
    <text evidence="2">The sequence shown here is derived from an EMBL/GenBank/DDBJ whole genome shotgun (WGS) entry which is preliminary data.</text>
</comment>
<evidence type="ECO:0000313" key="3">
    <source>
        <dbReference type="Proteomes" id="UP001516400"/>
    </source>
</evidence>
<feature type="signal peptide" evidence="1">
    <location>
        <begin position="1"/>
        <end position="20"/>
    </location>
</feature>
<accession>A0ABD2MQ63</accession>
<name>A0ABD2MQ63_9CUCU</name>
<dbReference type="Proteomes" id="UP001516400">
    <property type="component" value="Unassembled WGS sequence"/>
</dbReference>
<keyword evidence="3" id="KW-1185">Reference proteome</keyword>
<evidence type="ECO:0000313" key="2">
    <source>
        <dbReference type="EMBL" id="KAL3268478.1"/>
    </source>
</evidence>
<evidence type="ECO:0000256" key="1">
    <source>
        <dbReference type="SAM" id="SignalP"/>
    </source>
</evidence>
<feature type="chain" id="PRO_5044807875" evidence="1">
    <location>
        <begin position="21"/>
        <end position="97"/>
    </location>
</feature>
<keyword evidence="1" id="KW-0732">Signal</keyword>
<dbReference type="AlphaFoldDB" id="A0ABD2MQ63"/>
<protein>
    <submittedName>
        <fullName evidence="2">Uncharacterized protein</fullName>
    </submittedName>
</protein>
<gene>
    <name evidence="2" type="ORF">HHI36_007589</name>
</gene>
<sequence length="97" mass="11070">MRCLISILFTISFGLNISFARDSRLFKGSEEMVTCDVCEKLKFPESEIKENNLQDKLYQIFSEATKTDYKRETEITGADNSQGGQGMSLRFLTLVEI</sequence>
<proteinExistence type="predicted"/>
<organism evidence="2 3">
    <name type="scientific">Cryptolaemus montrouzieri</name>
    <dbReference type="NCBI Taxonomy" id="559131"/>
    <lineage>
        <taxon>Eukaryota</taxon>
        <taxon>Metazoa</taxon>
        <taxon>Ecdysozoa</taxon>
        <taxon>Arthropoda</taxon>
        <taxon>Hexapoda</taxon>
        <taxon>Insecta</taxon>
        <taxon>Pterygota</taxon>
        <taxon>Neoptera</taxon>
        <taxon>Endopterygota</taxon>
        <taxon>Coleoptera</taxon>
        <taxon>Polyphaga</taxon>
        <taxon>Cucujiformia</taxon>
        <taxon>Coccinelloidea</taxon>
        <taxon>Coccinellidae</taxon>
        <taxon>Scymninae</taxon>
        <taxon>Scymnini</taxon>
        <taxon>Cryptolaemus</taxon>
    </lineage>
</organism>